<gene>
    <name evidence="2" type="ORF">PG986_001187</name>
</gene>
<dbReference type="GeneID" id="92070471"/>
<feature type="compositionally biased region" description="Low complexity" evidence="1">
    <location>
        <begin position="79"/>
        <end position="104"/>
    </location>
</feature>
<proteinExistence type="predicted"/>
<evidence type="ECO:0000313" key="3">
    <source>
        <dbReference type="Proteomes" id="UP001391051"/>
    </source>
</evidence>
<organism evidence="2 3">
    <name type="scientific">Apiospora aurea</name>
    <dbReference type="NCBI Taxonomy" id="335848"/>
    <lineage>
        <taxon>Eukaryota</taxon>
        <taxon>Fungi</taxon>
        <taxon>Dikarya</taxon>
        <taxon>Ascomycota</taxon>
        <taxon>Pezizomycotina</taxon>
        <taxon>Sordariomycetes</taxon>
        <taxon>Xylariomycetidae</taxon>
        <taxon>Amphisphaeriales</taxon>
        <taxon>Apiosporaceae</taxon>
        <taxon>Apiospora</taxon>
    </lineage>
</organism>
<dbReference type="RefSeq" id="XP_066706302.1">
    <property type="nucleotide sequence ID" value="XM_066837409.1"/>
</dbReference>
<reference evidence="2 3" key="1">
    <citation type="submission" date="2023-01" db="EMBL/GenBank/DDBJ databases">
        <title>Analysis of 21 Apiospora genomes using comparative genomics revels a genus with tremendous synthesis potential of carbohydrate active enzymes and secondary metabolites.</title>
        <authorList>
            <person name="Sorensen T."/>
        </authorList>
    </citation>
    <scope>NUCLEOTIDE SEQUENCE [LARGE SCALE GENOMIC DNA]</scope>
    <source>
        <strain evidence="2 3">CBS 24483</strain>
    </source>
</reference>
<feature type="region of interest" description="Disordered" evidence="1">
    <location>
        <begin position="66"/>
        <end position="152"/>
    </location>
</feature>
<evidence type="ECO:0000256" key="1">
    <source>
        <dbReference type="SAM" id="MobiDB-lite"/>
    </source>
</evidence>
<accession>A0ABR1QW55</accession>
<dbReference type="EMBL" id="JAQQWE010000001">
    <property type="protein sequence ID" value="KAK7966910.1"/>
    <property type="molecule type" value="Genomic_DNA"/>
</dbReference>
<protein>
    <submittedName>
        <fullName evidence="2">Uncharacterized protein</fullName>
    </submittedName>
</protein>
<keyword evidence="3" id="KW-1185">Reference proteome</keyword>
<evidence type="ECO:0000313" key="2">
    <source>
        <dbReference type="EMBL" id="KAK7966910.1"/>
    </source>
</evidence>
<feature type="compositionally biased region" description="Basic residues" evidence="1">
    <location>
        <begin position="110"/>
        <end position="122"/>
    </location>
</feature>
<comment type="caution">
    <text evidence="2">The sequence shown here is derived from an EMBL/GenBank/DDBJ whole genome shotgun (WGS) entry which is preliminary data.</text>
</comment>
<name>A0ABR1QW55_9PEZI</name>
<sequence>MREELNAVLFPLIQLPKSYAVHAAVAPAAADAAHLPEHVVHPNVPEARRRRSQLLGYDYREAGRRRGVPALGLDDELPSRSPGSPAGARSGPRGSPRMSRRGLPAPSPLKGRRRHYPPRHRGRDRDRPSSEAGEGAGREAAQAGARDGVEEGPEDDAAFAVVVSRCPIVAIARVDQLSEAPRFRREHARAAVQYTQRKRRPALFLGVLARKLLKEARIVVVALAICRAGDGVNGEGQA</sequence>
<dbReference type="Proteomes" id="UP001391051">
    <property type="component" value="Unassembled WGS sequence"/>
</dbReference>